<evidence type="ECO:0000313" key="2">
    <source>
        <dbReference type="Proteomes" id="UP001299068"/>
    </source>
</evidence>
<organism evidence="1 2">
    <name type="scientific">Clostridium sardiniense</name>
    <name type="common">Clostridium absonum</name>
    <dbReference type="NCBI Taxonomy" id="29369"/>
    <lineage>
        <taxon>Bacteria</taxon>
        <taxon>Bacillati</taxon>
        <taxon>Bacillota</taxon>
        <taxon>Clostridia</taxon>
        <taxon>Eubacteriales</taxon>
        <taxon>Clostridiaceae</taxon>
        <taxon>Clostridium</taxon>
    </lineage>
</organism>
<sequence>MKKLIIGIFLICSILLLGGCFRNNSITAVIALDQVWDGGFSYGIIKDGDSGTDLYKLKKIDFENGVLNLGIRYDGDKEREFSITPLLNSKRIKVDFNGKGLEDQYTTKIKKGDNKIKIKTDSLANGIVSFIFKSGDTCFGIYGYNNHSKIGDVMKDINYDELKEAKEGANEEIIGKKGEEVNYSFKVELPKERFEGDNYGYKVFLDDTLINIDDKNYKVFKDNKDIFEDEFRFKLPEKEGTYDLYIFREVNPIDEIQPTGSIVFKTKVIVE</sequence>
<gene>
    <name evidence="1" type="ORF">K5V21_14405</name>
</gene>
<dbReference type="RefSeq" id="WP_221861870.1">
    <property type="nucleotide sequence ID" value="NZ_JAIKTU010000012.1"/>
</dbReference>
<dbReference type="EMBL" id="JAIKTU010000012">
    <property type="protein sequence ID" value="MBY0756637.1"/>
    <property type="molecule type" value="Genomic_DNA"/>
</dbReference>
<evidence type="ECO:0008006" key="3">
    <source>
        <dbReference type="Google" id="ProtNLM"/>
    </source>
</evidence>
<evidence type="ECO:0000313" key="1">
    <source>
        <dbReference type="EMBL" id="MBY0756637.1"/>
    </source>
</evidence>
<comment type="caution">
    <text evidence="1">The sequence shown here is derived from an EMBL/GenBank/DDBJ whole genome shotgun (WGS) entry which is preliminary data.</text>
</comment>
<proteinExistence type="predicted"/>
<keyword evidence="2" id="KW-1185">Reference proteome</keyword>
<dbReference type="PROSITE" id="PS51257">
    <property type="entry name" value="PROKAR_LIPOPROTEIN"/>
    <property type="match status" value="1"/>
</dbReference>
<reference evidence="1 2" key="1">
    <citation type="journal article" date="2021" name="Cell Host Microbe">
        <title>in vivo commensal control of Clostridioides difficile virulence.</title>
        <authorList>
            <person name="Girinathan B.P."/>
            <person name="Dibenedetto N."/>
            <person name="Worley J.N."/>
            <person name="Peltier J."/>
            <person name="Arrieta-Ortiz M.L."/>
            <person name="Rupa Christinal Immanuel S."/>
            <person name="Lavin R."/>
            <person name="Delaney M.L."/>
            <person name="Cummins C."/>
            <person name="Hoffmann M."/>
            <person name="Luo Y."/>
            <person name="Gonzalez-Escalona N."/>
            <person name="Allard M."/>
            <person name="Onderdonk A.B."/>
            <person name="Gerber G.K."/>
            <person name="Sonenshein A.L."/>
            <person name="Baliga N."/>
            <person name="Dupuy B."/>
            <person name="Bry L."/>
        </authorList>
    </citation>
    <scope>NUCLEOTIDE SEQUENCE [LARGE SCALE GENOMIC DNA]</scope>
    <source>
        <strain evidence="1 2">DSM 599</strain>
    </source>
</reference>
<protein>
    <recommendedName>
        <fullName evidence="3">Lipoprotein</fullName>
    </recommendedName>
</protein>
<dbReference type="Proteomes" id="UP001299068">
    <property type="component" value="Unassembled WGS sequence"/>
</dbReference>
<accession>A0ABS7L1B6</accession>
<name>A0ABS7L1B6_CLOSR</name>